<evidence type="ECO:0000313" key="6">
    <source>
        <dbReference type="Proteomes" id="UP000286271"/>
    </source>
</evidence>
<dbReference type="InterPro" id="IPR002495">
    <property type="entry name" value="Glyco_trans_8"/>
</dbReference>
<dbReference type="PANTHER" id="PTHR13778:SF47">
    <property type="entry name" value="LIPOPOLYSACCHARIDE 1,3-GALACTOSYLTRANSFERASE"/>
    <property type="match status" value="1"/>
</dbReference>
<dbReference type="SUPFAM" id="SSF53448">
    <property type="entry name" value="Nucleotide-diphospho-sugar transferases"/>
    <property type="match status" value="1"/>
</dbReference>
<keyword evidence="2" id="KW-0808">Transferase</keyword>
<dbReference type="InterPro" id="IPR029044">
    <property type="entry name" value="Nucleotide-diphossugar_trans"/>
</dbReference>
<name>A0A3R6CC30_9FIRM</name>
<evidence type="ECO:0000259" key="4">
    <source>
        <dbReference type="Pfam" id="PF14393"/>
    </source>
</evidence>
<keyword evidence="3" id="KW-0479">Metal-binding</keyword>
<dbReference type="GO" id="GO:0046872">
    <property type="term" value="F:metal ion binding"/>
    <property type="evidence" value="ECO:0007669"/>
    <property type="project" value="UniProtKB-KW"/>
</dbReference>
<dbReference type="CDD" id="cd04194">
    <property type="entry name" value="GT8_A4GalT_like"/>
    <property type="match status" value="1"/>
</dbReference>
<evidence type="ECO:0000256" key="2">
    <source>
        <dbReference type="ARBA" id="ARBA00022679"/>
    </source>
</evidence>
<dbReference type="EMBL" id="QSKW01000002">
    <property type="protein sequence ID" value="RHF00046.1"/>
    <property type="molecule type" value="Genomic_DNA"/>
</dbReference>
<dbReference type="Proteomes" id="UP000286271">
    <property type="component" value="Unassembled WGS sequence"/>
</dbReference>
<dbReference type="RefSeq" id="WP_118929722.1">
    <property type="nucleotide sequence ID" value="NZ_QSKW01000002.1"/>
</dbReference>
<comment type="caution">
    <text evidence="5">The sequence shown here is derived from an EMBL/GenBank/DDBJ whole genome shotgun (WGS) entry which is preliminary data.</text>
</comment>
<dbReference type="PROSITE" id="PS51257">
    <property type="entry name" value="PROKAR_LIPOPROTEIN"/>
    <property type="match status" value="1"/>
</dbReference>
<dbReference type="Pfam" id="PF14393">
    <property type="entry name" value="DUF4422"/>
    <property type="match status" value="1"/>
</dbReference>
<evidence type="ECO:0000256" key="3">
    <source>
        <dbReference type="ARBA" id="ARBA00022723"/>
    </source>
</evidence>
<dbReference type="GO" id="GO:0016757">
    <property type="term" value="F:glycosyltransferase activity"/>
    <property type="evidence" value="ECO:0007669"/>
    <property type="project" value="UniProtKB-KW"/>
</dbReference>
<gene>
    <name evidence="5" type="ORF">DW707_02250</name>
</gene>
<dbReference type="InterPro" id="IPR050748">
    <property type="entry name" value="Glycosyltrans_8_dom-fam"/>
</dbReference>
<organism evidence="5 6">
    <name type="scientific">Roseburia inulinivorans</name>
    <dbReference type="NCBI Taxonomy" id="360807"/>
    <lineage>
        <taxon>Bacteria</taxon>
        <taxon>Bacillati</taxon>
        <taxon>Bacillota</taxon>
        <taxon>Clostridia</taxon>
        <taxon>Lachnospirales</taxon>
        <taxon>Lachnospiraceae</taxon>
        <taxon>Roseburia</taxon>
    </lineage>
</organism>
<evidence type="ECO:0000256" key="1">
    <source>
        <dbReference type="ARBA" id="ARBA00022676"/>
    </source>
</evidence>
<dbReference type="PANTHER" id="PTHR13778">
    <property type="entry name" value="GLYCOSYLTRANSFERASE 8 DOMAIN-CONTAINING PROTEIN"/>
    <property type="match status" value="1"/>
</dbReference>
<keyword evidence="1" id="KW-0328">Glycosyltransferase</keyword>
<reference evidence="5 6" key="1">
    <citation type="submission" date="2018-08" db="EMBL/GenBank/DDBJ databases">
        <title>A genome reference for cultivated species of the human gut microbiota.</title>
        <authorList>
            <person name="Zou Y."/>
            <person name="Xue W."/>
            <person name="Luo G."/>
        </authorList>
    </citation>
    <scope>NUCLEOTIDE SEQUENCE [LARGE SCALE GENOMIC DNA]</scope>
    <source>
        <strain evidence="5 6">AM27-11</strain>
    </source>
</reference>
<dbReference type="Gene3D" id="3.90.550.10">
    <property type="entry name" value="Spore Coat Polysaccharide Biosynthesis Protein SpsA, Chain A"/>
    <property type="match status" value="1"/>
</dbReference>
<proteinExistence type="predicted"/>
<protein>
    <submittedName>
        <fullName evidence="5">DUF4422 domain-containing protein</fullName>
    </submittedName>
</protein>
<accession>A0A3R6CC30</accession>
<dbReference type="Pfam" id="PF01501">
    <property type="entry name" value="Glyco_transf_8"/>
    <property type="match status" value="1"/>
</dbReference>
<dbReference type="InterPro" id="IPR025536">
    <property type="entry name" value="DUF4422"/>
</dbReference>
<sequence>MSDIKIFVTHTPNRNTMRIDNPLFYNVIAGSCYQKKDVPAGVYCDDEGDNISEKNKSYCELTTQYWAWKNQKADYYGFCHYRRFFSFHDGKLPEDDWGTITYPAMNAQVMKELGIDEQTMRAYIENYDFLIAEGIETKTLRAKSVYDHYDKAPELHIEDVKTLLNIIEEKYPDLSETAEEFFDGHKFYPCNMFIMKAELFEQYSAMLFDILEEFEKRTDMSRYSREGYRTTGHLGERMTGIFYQYLCKKGGYKLGELQIALIQNAEAEVQIEKVPDKDTVPVVLAANQKYVPILFTCAQSIVNHASDAREYEIFIFHTDIDAESQKLFVDNLERSNIHITFVNVTSKVSGYRLEAKEHITTETFYRFLILDILKSYPKVLYLDCDMIIMRDVTELYDTDLGNTLIGAALDPDFTGQCNGANTETKKYCDKVLKLKDCFQYFQAGVLLLNVQELNKTITVEKLLEMSDTGIYKYSDQDILNVVCEDRVTYIDMAWNMLTDCNHSRWHDVIKFAPYYIMDAYEEARKHPYIIHYAGFLKPWMKPDEDFGFEFWKVARTTLFYEKILSDMQNEFAWHISYNMCGKKNRKHSKYRELQREKMRDKLKEILPRGSKLRTFARNIYYATK</sequence>
<feature type="domain" description="DUF4422" evidence="4">
    <location>
        <begin position="9"/>
        <end position="244"/>
    </location>
</feature>
<evidence type="ECO:0000313" key="5">
    <source>
        <dbReference type="EMBL" id="RHF00046.1"/>
    </source>
</evidence>
<dbReference type="AlphaFoldDB" id="A0A3R6CC30"/>